<evidence type="ECO:0000256" key="1">
    <source>
        <dbReference type="SAM" id="Coils"/>
    </source>
</evidence>
<keyword evidence="5" id="KW-1185">Reference proteome</keyword>
<dbReference type="EMBL" id="CACVKT020001221">
    <property type="protein sequence ID" value="CAC5366240.1"/>
    <property type="molecule type" value="Genomic_DNA"/>
</dbReference>
<feature type="domain" description="Paraneoplastic antigen Ma-like C-terminal" evidence="3">
    <location>
        <begin position="28"/>
        <end position="137"/>
    </location>
</feature>
<dbReference type="Proteomes" id="UP000507470">
    <property type="component" value="Unassembled WGS sequence"/>
</dbReference>
<dbReference type="InterPro" id="IPR026523">
    <property type="entry name" value="PNMA"/>
</dbReference>
<sequence>MNPDYDILITCKVKLPTFSGDNRGDDVSYDLWRYQVACLIKENYRHEIIAQAIRRSVHGTASRIVMQLGVEATVDDVIDRMDSIFGSVDVKEVLLAQFYTACQGDDEDVSSWGCRLEDILNKALQRGNIYEQDTDEMLRAKFWKGLRPELRKVSMHKFDRIQEFNQLLIAMREIEEQHRQDSALKEKSSTSSPDKENISSDETTELKAMVQKLTAQLQEKETRTSTLTKNSMSTLVALLVHCNH</sequence>
<reference evidence="4 5" key="1">
    <citation type="submission" date="2020-06" db="EMBL/GenBank/DDBJ databases">
        <authorList>
            <person name="Li R."/>
            <person name="Bekaert M."/>
        </authorList>
    </citation>
    <scope>NUCLEOTIDE SEQUENCE [LARGE SCALE GENOMIC DNA]</scope>
    <source>
        <strain evidence="5">wild</strain>
    </source>
</reference>
<organism evidence="4 5">
    <name type="scientific">Mytilus coruscus</name>
    <name type="common">Sea mussel</name>
    <dbReference type="NCBI Taxonomy" id="42192"/>
    <lineage>
        <taxon>Eukaryota</taxon>
        <taxon>Metazoa</taxon>
        <taxon>Spiralia</taxon>
        <taxon>Lophotrochozoa</taxon>
        <taxon>Mollusca</taxon>
        <taxon>Bivalvia</taxon>
        <taxon>Autobranchia</taxon>
        <taxon>Pteriomorphia</taxon>
        <taxon>Mytilida</taxon>
        <taxon>Mytiloidea</taxon>
        <taxon>Mytilidae</taxon>
        <taxon>Mytilinae</taxon>
        <taxon>Mytilus</taxon>
    </lineage>
</organism>
<protein>
    <recommendedName>
        <fullName evidence="3">Paraneoplastic antigen Ma-like C-terminal domain-containing protein</fullName>
    </recommendedName>
</protein>
<feature type="region of interest" description="Disordered" evidence="2">
    <location>
        <begin position="179"/>
        <end position="203"/>
    </location>
</feature>
<gene>
    <name evidence="4" type="ORF">MCOR_6613</name>
</gene>
<dbReference type="AlphaFoldDB" id="A0A6J8AEI8"/>
<evidence type="ECO:0000313" key="4">
    <source>
        <dbReference type="EMBL" id="CAC5366240.1"/>
    </source>
</evidence>
<dbReference type="InterPro" id="IPR048270">
    <property type="entry name" value="PNMA_C"/>
</dbReference>
<evidence type="ECO:0000313" key="5">
    <source>
        <dbReference type="Proteomes" id="UP000507470"/>
    </source>
</evidence>
<proteinExistence type="predicted"/>
<dbReference type="OrthoDB" id="10063881at2759"/>
<feature type="compositionally biased region" description="Basic and acidic residues" evidence="2">
    <location>
        <begin position="179"/>
        <end position="198"/>
    </location>
</feature>
<name>A0A6J8AEI8_MYTCO</name>
<evidence type="ECO:0000259" key="3">
    <source>
        <dbReference type="Pfam" id="PF14893"/>
    </source>
</evidence>
<dbReference type="PANTHER" id="PTHR23095:SF46">
    <property type="entry name" value="GAG PROTEIN"/>
    <property type="match status" value="1"/>
</dbReference>
<dbReference type="PANTHER" id="PTHR23095">
    <property type="entry name" value="PARANEOPLASTIC ANTIGEN"/>
    <property type="match status" value="1"/>
</dbReference>
<accession>A0A6J8AEI8</accession>
<dbReference type="Pfam" id="PF14893">
    <property type="entry name" value="PNMA"/>
    <property type="match status" value="1"/>
</dbReference>
<keyword evidence="1" id="KW-0175">Coiled coil</keyword>
<evidence type="ECO:0000256" key="2">
    <source>
        <dbReference type="SAM" id="MobiDB-lite"/>
    </source>
</evidence>
<feature type="coiled-coil region" evidence="1">
    <location>
        <begin position="203"/>
        <end position="230"/>
    </location>
</feature>